<evidence type="ECO:0000313" key="2">
    <source>
        <dbReference type="EMBL" id="CAG5115338.1"/>
    </source>
</evidence>
<dbReference type="PANTHER" id="PTHR45672:SF2">
    <property type="entry name" value="PROTEIN DISULFIDE-ISOMERASE A5"/>
    <property type="match status" value="1"/>
</dbReference>
<accession>A0A8S3YG27</accession>
<dbReference type="PANTHER" id="PTHR45672">
    <property type="entry name" value="PROTEIN DISULFIDE-ISOMERASE C17H9.14C-RELATED"/>
    <property type="match status" value="1"/>
</dbReference>
<evidence type="ECO:0000259" key="1">
    <source>
        <dbReference type="PROSITE" id="PS51352"/>
    </source>
</evidence>
<dbReference type="Pfam" id="PF00085">
    <property type="entry name" value="Thioredoxin"/>
    <property type="match status" value="1"/>
</dbReference>
<sequence>MPPFAPAILKRIRPDPFLSCPRVSELEETVFNTFLSEQNVSLVMFYDPNCPECQRSKPHFVKAARTADKEAGSFAAVNCSKNPDLCRQEGAYRRKLPVFKLYARGQYVSDHENVLDYHSFKKVVENTPFFPRPKPRHSGPPVIEHQ</sequence>
<dbReference type="PROSITE" id="PS51352">
    <property type="entry name" value="THIOREDOXIN_2"/>
    <property type="match status" value="1"/>
</dbReference>
<reference evidence="2" key="1">
    <citation type="submission" date="2021-04" db="EMBL/GenBank/DDBJ databases">
        <authorList>
            <consortium name="Molecular Ecology Group"/>
        </authorList>
    </citation>
    <scope>NUCLEOTIDE SEQUENCE</scope>
</reference>
<gene>
    <name evidence="2" type="ORF">CUNI_LOCUS896</name>
</gene>
<dbReference type="GO" id="GO:0003756">
    <property type="term" value="F:protein disulfide isomerase activity"/>
    <property type="evidence" value="ECO:0007669"/>
    <property type="project" value="TreeGrafter"/>
</dbReference>
<proteinExistence type="predicted"/>
<dbReference type="SUPFAM" id="SSF52833">
    <property type="entry name" value="Thioredoxin-like"/>
    <property type="match status" value="1"/>
</dbReference>
<evidence type="ECO:0000313" key="3">
    <source>
        <dbReference type="Proteomes" id="UP000678393"/>
    </source>
</evidence>
<feature type="domain" description="Thioredoxin" evidence="1">
    <location>
        <begin position="9"/>
        <end position="129"/>
    </location>
</feature>
<dbReference type="Proteomes" id="UP000678393">
    <property type="component" value="Unassembled WGS sequence"/>
</dbReference>
<keyword evidence="3" id="KW-1185">Reference proteome</keyword>
<dbReference type="GO" id="GO:0006457">
    <property type="term" value="P:protein folding"/>
    <property type="evidence" value="ECO:0007669"/>
    <property type="project" value="TreeGrafter"/>
</dbReference>
<name>A0A8S3YG27_9EUPU</name>
<comment type="caution">
    <text evidence="2">The sequence shown here is derived from an EMBL/GenBank/DDBJ whole genome shotgun (WGS) entry which is preliminary data.</text>
</comment>
<dbReference type="InterPro" id="IPR013766">
    <property type="entry name" value="Thioredoxin_domain"/>
</dbReference>
<dbReference type="AlphaFoldDB" id="A0A8S3YG27"/>
<dbReference type="Gene3D" id="3.40.30.10">
    <property type="entry name" value="Glutaredoxin"/>
    <property type="match status" value="1"/>
</dbReference>
<dbReference type="InterPro" id="IPR051063">
    <property type="entry name" value="PDI"/>
</dbReference>
<dbReference type="InterPro" id="IPR036249">
    <property type="entry name" value="Thioredoxin-like_sf"/>
</dbReference>
<protein>
    <recommendedName>
        <fullName evidence="1">Thioredoxin domain-containing protein</fullName>
    </recommendedName>
</protein>
<organism evidence="2 3">
    <name type="scientific">Candidula unifasciata</name>
    <dbReference type="NCBI Taxonomy" id="100452"/>
    <lineage>
        <taxon>Eukaryota</taxon>
        <taxon>Metazoa</taxon>
        <taxon>Spiralia</taxon>
        <taxon>Lophotrochozoa</taxon>
        <taxon>Mollusca</taxon>
        <taxon>Gastropoda</taxon>
        <taxon>Heterobranchia</taxon>
        <taxon>Euthyneura</taxon>
        <taxon>Panpulmonata</taxon>
        <taxon>Eupulmonata</taxon>
        <taxon>Stylommatophora</taxon>
        <taxon>Helicina</taxon>
        <taxon>Helicoidea</taxon>
        <taxon>Geomitridae</taxon>
        <taxon>Candidula</taxon>
    </lineage>
</organism>
<dbReference type="CDD" id="cd02961">
    <property type="entry name" value="PDI_a_family"/>
    <property type="match status" value="1"/>
</dbReference>
<dbReference type="OrthoDB" id="427280at2759"/>
<dbReference type="EMBL" id="CAJHNH020000105">
    <property type="protein sequence ID" value="CAG5115338.1"/>
    <property type="molecule type" value="Genomic_DNA"/>
</dbReference>
<dbReference type="GO" id="GO:0005783">
    <property type="term" value="C:endoplasmic reticulum"/>
    <property type="evidence" value="ECO:0007669"/>
    <property type="project" value="TreeGrafter"/>
</dbReference>